<dbReference type="GO" id="GO:0005198">
    <property type="term" value="F:structural molecule activity"/>
    <property type="evidence" value="ECO:0007669"/>
    <property type="project" value="InterPro"/>
</dbReference>
<dbReference type="EMBL" id="MWQN01000003">
    <property type="protein sequence ID" value="OPC78533.1"/>
    <property type="molecule type" value="Genomic_DNA"/>
</dbReference>
<dbReference type="RefSeq" id="WP_078981626.1">
    <property type="nucleotide sequence ID" value="NZ_MWQN01000003.1"/>
</dbReference>
<dbReference type="NCBIfam" id="TIGR02241">
    <property type="entry name" value="conserved hypothetical phage tail region protein"/>
    <property type="match status" value="1"/>
</dbReference>
<keyword evidence="2" id="KW-1185">Reference proteome</keyword>
<sequence length="145" mass="16547">MSTGDIQDPFVNFNFKVELDGIIRVGFHEVSGLDATVDVMEHREGGWNITPYKFPGQAKFANIMLKWGMTTDTELYDWHRQIVEGDIVRKNGAVLLLDRRGVVTSRWNFVRAWPTKYTAPPLTAESNDIAIETLELVHEGLERVQ</sequence>
<dbReference type="eggNOG" id="ENOG5032RVA">
    <property type="taxonomic scope" value="Bacteria"/>
</dbReference>
<organism evidence="1 2">
    <name type="scientific">Embleya scabrispora</name>
    <dbReference type="NCBI Taxonomy" id="159449"/>
    <lineage>
        <taxon>Bacteria</taxon>
        <taxon>Bacillati</taxon>
        <taxon>Actinomycetota</taxon>
        <taxon>Actinomycetes</taxon>
        <taxon>Kitasatosporales</taxon>
        <taxon>Streptomycetaceae</taxon>
        <taxon>Embleya</taxon>
    </lineage>
</organism>
<dbReference type="PANTHER" id="PTHR38009:SF1">
    <property type="entry name" value="CONSERVED HYPOTHETICAL PHAGE TAIL PROTEIN"/>
    <property type="match status" value="1"/>
</dbReference>
<evidence type="ECO:0000313" key="2">
    <source>
        <dbReference type="Proteomes" id="UP000190037"/>
    </source>
</evidence>
<dbReference type="InterPro" id="IPR010667">
    <property type="entry name" value="Phage_T4_Gp19"/>
</dbReference>
<accession>A0A1T3NNL0</accession>
<evidence type="ECO:0000313" key="1">
    <source>
        <dbReference type="EMBL" id="OPC78533.1"/>
    </source>
</evidence>
<dbReference type="Pfam" id="PF06841">
    <property type="entry name" value="Phage_T4_gp19"/>
    <property type="match status" value="1"/>
</dbReference>
<reference evidence="1 2" key="1">
    <citation type="submission" date="2017-03" db="EMBL/GenBank/DDBJ databases">
        <title>Draft genome sequence of Streptomyces scabrisporus NF3, endophyte isolated from Amphipterygium adstringens.</title>
        <authorList>
            <person name="Vazquez M."/>
            <person name="Ceapa C.D."/>
            <person name="Rodriguez Luna D."/>
            <person name="Sanchez Esquivel S."/>
        </authorList>
    </citation>
    <scope>NUCLEOTIDE SEQUENCE [LARGE SCALE GENOMIC DNA]</scope>
    <source>
        <strain evidence="1 2">NF3</strain>
    </source>
</reference>
<dbReference type="AlphaFoldDB" id="A0A1T3NNL0"/>
<dbReference type="Proteomes" id="UP000190037">
    <property type="component" value="Unassembled WGS sequence"/>
</dbReference>
<gene>
    <name evidence="1" type="ORF">B4N89_39635</name>
</gene>
<dbReference type="PANTHER" id="PTHR38009">
    <property type="entry name" value="CONSERVED HYPOTHETICAL PHAGE TAIL PROTEIN"/>
    <property type="match status" value="1"/>
</dbReference>
<dbReference type="STRING" id="159449.B4N89_39635"/>
<dbReference type="OrthoDB" id="9790161at2"/>
<comment type="caution">
    <text evidence="1">The sequence shown here is derived from an EMBL/GenBank/DDBJ whole genome shotgun (WGS) entry which is preliminary data.</text>
</comment>
<name>A0A1T3NNL0_9ACTN</name>
<protein>
    <submittedName>
        <fullName evidence="1">Phage tail protein</fullName>
    </submittedName>
</protein>
<proteinExistence type="predicted"/>
<dbReference type="InterPro" id="IPR011747">
    <property type="entry name" value="CHP02241"/>
</dbReference>